<evidence type="ECO:0000313" key="2">
    <source>
        <dbReference type="EMBL" id="VXC02356.1"/>
    </source>
</evidence>
<keyword evidence="1" id="KW-0812">Transmembrane</keyword>
<evidence type="ECO:0000313" key="3">
    <source>
        <dbReference type="Proteomes" id="UP000437562"/>
    </source>
</evidence>
<organism evidence="2 3">
    <name type="scientific">Bacillus mycoides</name>
    <dbReference type="NCBI Taxonomy" id="1405"/>
    <lineage>
        <taxon>Bacteria</taxon>
        <taxon>Bacillati</taxon>
        <taxon>Bacillota</taxon>
        <taxon>Bacilli</taxon>
        <taxon>Bacillales</taxon>
        <taxon>Bacillaceae</taxon>
        <taxon>Bacillus</taxon>
        <taxon>Bacillus cereus group</taxon>
    </lineage>
</organism>
<reference evidence="2 3" key="1">
    <citation type="submission" date="2019-10" db="EMBL/GenBank/DDBJ databases">
        <authorList>
            <person name="Karimi E."/>
        </authorList>
    </citation>
    <scope>NUCLEOTIDE SEQUENCE [LARGE SCALE GENOMIC DNA]</scope>
    <source>
        <strain evidence="2">Bacillus sp. 71</strain>
    </source>
</reference>
<evidence type="ECO:0000256" key="1">
    <source>
        <dbReference type="SAM" id="Phobius"/>
    </source>
</evidence>
<accession>A0A653V7Z0</accession>
<keyword evidence="1" id="KW-1133">Transmembrane helix</keyword>
<proteinExistence type="predicted"/>
<protein>
    <submittedName>
        <fullName evidence="2">Uncharacterized protein</fullName>
    </submittedName>
</protein>
<dbReference type="EMBL" id="CABWMC010000012">
    <property type="protein sequence ID" value="VXC02356.1"/>
    <property type="molecule type" value="Genomic_DNA"/>
</dbReference>
<gene>
    <name evidence="2" type="ORF">BACI71_20079</name>
</gene>
<dbReference type="AlphaFoldDB" id="A0A653V7Z0"/>
<keyword evidence="1" id="KW-0472">Membrane</keyword>
<feature type="transmembrane region" description="Helical" evidence="1">
    <location>
        <begin position="15"/>
        <end position="38"/>
    </location>
</feature>
<sequence length="76" mass="9134">MKSLPHKTYKWYNNITIHLSVISIIIVLLSLTLEGGIYGTNYKIRRTYSFFKKRKKFKPGTTRRIIRHTYKSHRGY</sequence>
<name>A0A653V7Z0_BACMY</name>
<dbReference type="Proteomes" id="UP000437562">
    <property type="component" value="Unassembled WGS sequence"/>
</dbReference>